<feature type="transmembrane region" description="Helical" evidence="11">
    <location>
        <begin position="137"/>
        <end position="155"/>
    </location>
</feature>
<keyword evidence="3" id="KW-1003">Cell membrane</keyword>
<evidence type="ECO:0000256" key="6">
    <source>
        <dbReference type="ARBA" id="ARBA00022989"/>
    </source>
</evidence>
<evidence type="ECO:0000256" key="1">
    <source>
        <dbReference type="ARBA" id="ARBA00004651"/>
    </source>
</evidence>
<dbReference type="SMART" id="SM01091">
    <property type="entry name" value="CorC_HlyC"/>
    <property type="match status" value="1"/>
</dbReference>
<feature type="domain" description="CNNM transmembrane" evidence="13">
    <location>
        <begin position="15"/>
        <end position="203"/>
    </location>
</feature>
<keyword evidence="5" id="KW-0677">Repeat</keyword>
<evidence type="ECO:0000256" key="9">
    <source>
        <dbReference type="PROSITE-ProRule" id="PRU00703"/>
    </source>
</evidence>
<keyword evidence="7 9" id="KW-0129">CBS domain</keyword>
<dbReference type="GO" id="GO:0005886">
    <property type="term" value="C:plasma membrane"/>
    <property type="evidence" value="ECO:0007669"/>
    <property type="project" value="UniProtKB-SubCell"/>
</dbReference>
<gene>
    <name evidence="14" type="primary">corC_1</name>
    <name evidence="14" type="ORF">DDT42_01042</name>
</gene>
<keyword evidence="4 10" id="KW-0812">Transmembrane</keyword>
<evidence type="ECO:0000259" key="12">
    <source>
        <dbReference type="PROSITE" id="PS51371"/>
    </source>
</evidence>
<dbReference type="InterPro" id="IPR002550">
    <property type="entry name" value="CNNM"/>
</dbReference>
<dbReference type="GO" id="GO:0050660">
    <property type="term" value="F:flavin adenine dinucleotide binding"/>
    <property type="evidence" value="ECO:0007669"/>
    <property type="project" value="InterPro"/>
</dbReference>
<evidence type="ECO:0000256" key="5">
    <source>
        <dbReference type="ARBA" id="ARBA00022737"/>
    </source>
</evidence>
<dbReference type="AlphaFoldDB" id="A0A9E2BGN2"/>
<keyword evidence="6 10" id="KW-1133">Transmembrane helix</keyword>
<comment type="subcellular location">
    <subcellularLocation>
        <location evidence="1">Cell membrane</location>
        <topology evidence="1">Multi-pass membrane protein</topology>
    </subcellularLocation>
</comment>
<evidence type="ECO:0000256" key="11">
    <source>
        <dbReference type="SAM" id="Phobius"/>
    </source>
</evidence>
<dbReference type="Pfam" id="PF03471">
    <property type="entry name" value="CorC_HlyC"/>
    <property type="match status" value="1"/>
</dbReference>
<evidence type="ECO:0000256" key="8">
    <source>
        <dbReference type="ARBA" id="ARBA00023136"/>
    </source>
</evidence>
<feature type="domain" description="CBS" evidence="12">
    <location>
        <begin position="222"/>
        <end position="283"/>
    </location>
</feature>
<evidence type="ECO:0000256" key="4">
    <source>
        <dbReference type="ARBA" id="ARBA00022692"/>
    </source>
</evidence>
<feature type="domain" description="CBS" evidence="12">
    <location>
        <begin position="287"/>
        <end position="344"/>
    </location>
</feature>
<reference evidence="14 15" key="1">
    <citation type="journal article" date="2021" name="bioRxiv">
        <title>Unique metabolic strategies in Hadean analogues reveal hints for primordial physiology.</title>
        <authorList>
            <person name="Nobu M.K."/>
            <person name="Nakai R."/>
            <person name="Tamazawa S."/>
            <person name="Mori H."/>
            <person name="Toyoda A."/>
            <person name="Ijiri A."/>
            <person name="Suzuki S."/>
            <person name="Kurokawa K."/>
            <person name="Kamagata Y."/>
            <person name="Tamaki H."/>
        </authorList>
    </citation>
    <scope>NUCLEOTIDE SEQUENCE [LARGE SCALE GENOMIC DNA]</scope>
    <source>
        <strain evidence="14">BS525</strain>
    </source>
</reference>
<dbReference type="InterPro" id="IPR005170">
    <property type="entry name" value="Transptr-assoc_dom"/>
</dbReference>
<dbReference type="EMBL" id="QLTW01000055">
    <property type="protein sequence ID" value="MBT9145172.1"/>
    <property type="molecule type" value="Genomic_DNA"/>
</dbReference>
<dbReference type="CDD" id="cd04590">
    <property type="entry name" value="CBS_pair_CorC_HlyC_assoc"/>
    <property type="match status" value="1"/>
</dbReference>
<feature type="transmembrane region" description="Helical" evidence="11">
    <location>
        <begin position="79"/>
        <end position="99"/>
    </location>
</feature>
<dbReference type="SMART" id="SM00116">
    <property type="entry name" value="CBS"/>
    <property type="match status" value="2"/>
</dbReference>
<dbReference type="InterPro" id="IPR000644">
    <property type="entry name" value="CBS_dom"/>
</dbReference>
<dbReference type="Gene3D" id="3.30.465.10">
    <property type="match status" value="1"/>
</dbReference>
<evidence type="ECO:0000256" key="10">
    <source>
        <dbReference type="PROSITE-ProRule" id="PRU01193"/>
    </source>
</evidence>
<dbReference type="InterPro" id="IPR036318">
    <property type="entry name" value="FAD-bd_PCMH-like_sf"/>
</dbReference>
<dbReference type="FunFam" id="3.10.580.10:FF:000002">
    <property type="entry name" value="Magnesium/cobalt efflux protein CorC"/>
    <property type="match status" value="1"/>
</dbReference>
<comment type="caution">
    <text evidence="14">The sequence shown here is derived from an EMBL/GenBank/DDBJ whole genome shotgun (WGS) entry which is preliminary data.</text>
</comment>
<organism evidence="14 15">
    <name type="scientific">Psychracetigena formicireducens</name>
    <dbReference type="NCBI Taxonomy" id="2986056"/>
    <lineage>
        <taxon>Bacteria</taxon>
        <taxon>Bacillati</taxon>
        <taxon>Candidatus Lithacetigenota</taxon>
        <taxon>Candidatus Psychracetigena</taxon>
    </lineage>
</organism>
<dbReference type="Proteomes" id="UP000811545">
    <property type="component" value="Unassembled WGS sequence"/>
</dbReference>
<protein>
    <submittedName>
        <fullName evidence="14">Magnesium and cobalt efflux protein CorC</fullName>
    </submittedName>
</protein>
<proteinExistence type="inferred from homology"/>
<evidence type="ECO:0000256" key="2">
    <source>
        <dbReference type="ARBA" id="ARBA00006337"/>
    </source>
</evidence>
<dbReference type="PANTHER" id="PTHR22777:SF32">
    <property type="entry name" value="UPF0053 INNER MEMBRANE PROTEIN YFJD"/>
    <property type="match status" value="1"/>
</dbReference>
<accession>A0A9E2BGN2</accession>
<dbReference type="PANTHER" id="PTHR22777">
    <property type="entry name" value="HEMOLYSIN-RELATED"/>
    <property type="match status" value="1"/>
</dbReference>
<dbReference type="PROSITE" id="PS51846">
    <property type="entry name" value="CNNM"/>
    <property type="match status" value="1"/>
</dbReference>
<evidence type="ECO:0000259" key="13">
    <source>
        <dbReference type="PROSITE" id="PS51846"/>
    </source>
</evidence>
<evidence type="ECO:0000313" key="15">
    <source>
        <dbReference type="Proteomes" id="UP000811545"/>
    </source>
</evidence>
<dbReference type="Pfam" id="PF01595">
    <property type="entry name" value="CNNM"/>
    <property type="match status" value="1"/>
</dbReference>
<evidence type="ECO:0000256" key="7">
    <source>
        <dbReference type="ARBA" id="ARBA00023122"/>
    </source>
</evidence>
<comment type="similarity">
    <text evidence="2">Belongs to the UPF0053 family.</text>
</comment>
<feature type="transmembrane region" description="Helical" evidence="11">
    <location>
        <begin position="20"/>
        <end position="44"/>
    </location>
</feature>
<dbReference type="SUPFAM" id="SSF54631">
    <property type="entry name" value="CBS-domain pair"/>
    <property type="match status" value="1"/>
</dbReference>
<dbReference type="InterPro" id="IPR046342">
    <property type="entry name" value="CBS_dom_sf"/>
</dbReference>
<dbReference type="SUPFAM" id="SSF56176">
    <property type="entry name" value="FAD-binding/transporter-associated domain-like"/>
    <property type="match status" value="1"/>
</dbReference>
<dbReference type="Gene3D" id="3.10.580.10">
    <property type="entry name" value="CBS-domain"/>
    <property type="match status" value="1"/>
</dbReference>
<keyword evidence="8 10" id="KW-0472">Membrane</keyword>
<feature type="transmembrane region" description="Helical" evidence="11">
    <location>
        <begin position="105"/>
        <end position="125"/>
    </location>
</feature>
<evidence type="ECO:0000256" key="3">
    <source>
        <dbReference type="ARBA" id="ARBA00022475"/>
    </source>
</evidence>
<dbReference type="Pfam" id="PF00571">
    <property type="entry name" value="CBS"/>
    <property type="match status" value="2"/>
</dbReference>
<evidence type="ECO:0000313" key="14">
    <source>
        <dbReference type="EMBL" id="MBT9145172.1"/>
    </source>
</evidence>
<sequence length="443" mass="50207">MLYLISGEYPVEMDDNLYQIIRIQGLFLLLILSALFSVLEVSFLTVSKSKLKSLYDIGYQRAKIYLDYKDKPEELIQSILVGNNLVNIIAAVLSTVVFSKLLSDGGATVAAITASLGIIIFGEIIPKTFGSYRGEKVLFILSWFTSFVLFIFKPLSRLLGGFSMFFLRVFGFKKEDYPASISLEEVKAVMEMGEEHGSIEEEETKMIHGVFSLGQTYAYEVMVPRVDMVALEVNTDYAEALNTFVESGHTRLPIYEDTIDNIIGVVHSNDVLRNLVLKNEIKSIREIIREPYIIPETKRVDELLKELKELKLAMAIVVDEYGGIAGLVTIEDIVEEIVGDIKDEFDKEEPEIVPTGENQFIVQGKILLNDLEEQLGINFRVIMKSEDEEEEWQEEFNTLAGFIYAKLGRFPKVGEVLGNDILKIEVLEVKGRRIYKVKIYLSN</sequence>
<dbReference type="InterPro" id="IPR016169">
    <property type="entry name" value="FAD-bd_PCMH_sub2"/>
</dbReference>
<name>A0A9E2BGN2_PSYF1</name>
<dbReference type="InterPro" id="IPR044751">
    <property type="entry name" value="Ion_transp-like_CBS"/>
</dbReference>
<dbReference type="PROSITE" id="PS51371">
    <property type="entry name" value="CBS"/>
    <property type="match status" value="2"/>
</dbReference>